<evidence type="ECO:0000256" key="5">
    <source>
        <dbReference type="ARBA" id="ARBA00022576"/>
    </source>
</evidence>
<sequence length="528" mass="58672">MSYPIRSTISPGRFSRPLLCLGGLAPRHNHLTLRQSLDQTRTRAGAAKRTYAVEASPRFFAQEPSRPQVSTSEIPGPASRKLSREINEWQDARAHQLVADYSKSIGNYLQDVDGNRLLDVFAQIASIAIGYNHPKLLELARSDEFVQLAMNRPALGSFPPANWDHIVSTGLLKVAPQGLNQLFTMMCGSCANEGALKAAFFAYRQRERGGGLSQFSAEELKSCMNNTQPGSPDLVAMSFRSGFHGRLFGSLSLTRSKAIHKIDVPAFDWPAVEFPRLKYPLADHEAENKKIEEDAISKVEETIVEWNAKGRSVAALIVEPIQSEGGDFHASPAFFRKLREVTLKHHVYLIVDEVQTGVAATGHFWAHEKWGLTTPPDFVTFSKKMQAAGFFHAPETRPTQPYRNYNTWMGSPTEILKARAIIEVIQDQGLIEHVSSVGKYLYQGLDELSKSVGQGKIINLRGQDSGTFLAFDCSNSETRDRFVQQMKLAGVNVGGCGDQTVRLRPMLVFEKIHADIFLNTAEKVLKDL</sequence>
<organism evidence="12 14">
    <name type="scientific">Puccinia graminis f. sp. tritici</name>
    <dbReference type="NCBI Taxonomy" id="56615"/>
    <lineage>
        <taxon>Eukaryota</taxon>
        <taxon>Fungi</taxon>
        <taxon>Dikarya</taxon>
        <taxon>Basidiomycota</taxon>
        <taxon>Pucciniomycotina</taxon>
        <taxon>Pucciniomycetes</taxon>
        <taxon>Pucciniales</taxon>
        <taxon>Pucciniaceae</taxon>
        <taxon>Puccinia</taxon>
    </lineage>
</organism>
<evidence type="ECO:0000256" key="2">
    <source>
        <dbReference type="ARBA" id="ARBA00008954"/>
    </source>
</evidence>
<dbReference type="InterPro" id="IPR015422">
    <property type="entry name" value="PyrdxlP-dep_Trfase_small"/>
</dbReference>
<dbReference type="Proteomes" id="UP000324748">
    <property type="component" value="Unassembled WGS sequence"/>
</dbReference>
<comment type="catalytic activity">
    <reaction evidence="10">
        <text>4-aminobutanoate + 2-oxoglutarate = succinate semialdehyde + L-glutamate</text>
        <dbReference type="Rhea" id="RHEA:23352"/>
        <dbReference type="ChEBI" id="CHEBI:16810"/>
        <dbReference type="ChEBI" id="CHEBI:29985"/>
        <dbReference type="ChEBI" id="CHEBI:57706"/>
        <dbReference type="ChEBI" id="CHEBI:59888"/>
        <dbReference type="EC" id="2.6.1.19"/>
    </reaction>
</comment>
<dbReference type="EMBL" id="VSWC01000183">
    <property type="protein sequence ID" value="KAA1068905.1"/>
    <property type="molecule type" value="Genomic_DNA"/>
</dbReference>
<evidence type="ECO:0000256" key="11">
    <source>
        <dbReference type="RuleBase" id="RU003560"/>
    </source>
</evidence>
<dbReference type="GO" id="GO:0030170">
    <property type="term" value="F:pyridoxal phosphate binding"/>
    <property type="evidence" value="ECO:0007669"/>
    <property type="project" value="InterPro"/>
</dbReference>
<keyword evidence="5" id="KW-0032">Aminotransferase</keyword>
<dbReference type="EC" id="2.6.1.19" evidence="3"/>
<dbReference type="Pfam" id="PF00202">
    <property type="entry name" value="Aminotran_3"/>
    <property type="match status" value="1"/>
</dbReference>
<dbReference type="Gene3D" id="3.40.640.10">
    <property type="entry name" value="Type I PLP-dependent aspartate aminotransferase-like (Major domain)"/>
    <property type="match status" value="1"/>
</dbReference>
<comment type="cofactor">
    <cofactor evidence="1">
        <name>pyridoxal 5'-phosphate</name>
        <dbReference type="ChEBI" id="CHEBI:597326"/>
    </cofactor>
</comment>
<dbReference type="OrthoDB" id="10260828at2759"/>
<dbReference type="PROSITE" id="PS00600">
    <property type="entry name" value="AA_TRANSFER_CLASS_3"/>
    <property type="match status" value="1"/>
</dbReference>
<reference evidence="14 15" key="1">
    <citation type="submission" date="2019-05" db="EMBL/GenBank/DDBJ databases">
        <title>Emergence of the Ug99 lineage of the wheat stem rust pathogen through somatic hybridization.</title>
        <authorList>
            <person name="Li F."/>
            <person name="Upadhyaya N.M."/>
            <person name="Sperschneider J."/>
            <person name="Matny O."/>
            <person name="Nguyen-Phuc H."/>
            <person name="Mago R."/>
            <person name="Raley C."/>
            <person name="Miller M.E."/>
            <person name="Silverstein K.A.T."/>
            <person name="Henningsen E."/>
            <person name="Hirsch C.D."/>
            <person name="Visser B."/>
            <person name="Pretorius Z.A."/>
            <person name="Steffenson B.J."/>
            <person name="Schwessinger B."/>
            <person name="Dodds P.N."/>
            <person name="Figueroa M."/>
        </authorList>
    </citation>
    <scope>NUCLEOTIDE SEQUENCE [LARGE SCALE GENOMIC DNA]</scope>
    <source>
        <strain evidence="12">21-0</strain>
        <strain evidence="13 15">Ug99</strain>
    </source>
</reference>
<evidence type="ECO:0000256" key="3">
    <source>
        <dbReference type="ARBA" id="ARBA00012912"/>
    </source>
</evidence>
<dbReference type="InterPro" id="IPR015421">
    <property type="entry name" value="PyrdxlP-dep_Trfase_major"/>
</dbReference>
<dbReference type="InterPro" id="IPR005814">
    <property type="entry name" value="Aminotrans_3"/>
</dbReference>
<keyword evidence="7 11" id="KW-0663">Pyridoxal phosphate</keyword>
<dbReference type="GO" id="GO:0005739">
    <property type="term" value="C:mitochondrion"/>
    <property type="evidence" value="ECO:0007669"/>
    <property type="project" value="TreeGrafter"/>
</dbReference>
<dbReference type="InterPro" id="IPR049704">
    <property type="entry name" value="Aminotrans_3_PPA_site"/>
</dbReference>
<evidence type="ECO:0000256" key="10">
    <source>
        <dbReference type="ARBA" id="ARBA00048021"/>
    </source>
</evidence>
<dbReference type="Proteomes" id="UP000325313">
    <property type="component" value="Unassembled WGS sequence"/>
</dbReference>
<dbReference type="NCBIfam" id="TIGR00699">
    <property type="entry name" value="GABAtrns_euk"/>
    <property type="match status" value="1"/>
</dbReference>
<evidence type="ECO:0000313" key="12">
    <source>
        <dbReference type="EMBL" id="KAA1068905.1"/>
    </source>
</evidence>
<dbReference type="AlphaFoldDB" id="A0A5B0LWR2"/>
<gene>
    <name evidence="12" type="primary">UGA1_2</name>
    <name evidence="13" type="synonym">UGA1_1</name>
    <name evidence="12" type="ORF">PGT21_005292</name>
    <name evidence="13" type="ORF">PGTUg99_017779</name>
</gene>
<dbReference type="FunFam" id="3.40.640.10:FF:000073">
    <property type="entry name" value="Probable 4-aminobutyrate aminotransferase"/>
    <property type="match status" value="1"/>
</dbReference>
<comment type="similarity">
    <text evidence="2 11">Belongs to the class-III pyridoxal-phosphate-dependent aminotransferase family.</text>
</comment>
<dbReference type="PIRSF" id="PIRSF000521">
    <property type="entry name" value="Transaminase_4ab_Lys_Orn"/>
    <property type="match status" value="1"/>
</dbReference>
<evidence type="ECO:0000256" key="6">
    <source>
        <dbReference type="ARBA" id="ARBA00022679"/>
    </source>
</evidence>
<protein>
    <recommendedName>
        <fullName evidence="4">4-aminobutyrate aminotransferase</fullName>
        <ecNumber evidence="3">2.6.1.19</ecNumber>
    </recommendedName>
    <alternativeName>
        <fullName evidence="9">GABA aminotransferase</fullName>
    </alternativeName>
    <alternativeName>
        <fullName evidence="8">Gamma-amino-N-butyrate transaminase</fullName>
    </alternativeName>
</protein>
<dbReference type="CDD" id="cd00610">
    <property type="entry name" value="OAT_like"/>
    <property type="match status" value="1"/>
</dbReference>
<proteinExistence type="inferred from homology"/>
<dbReference type="EMBL" id="VDEP01000441">
    <property type="protein sequence ID" value="KAA1081563.1"/>
    <property type="molecule type" value="Genomic_DNA"/>
</dbReference>
<dbReference type="PANTHER" id="PTHR43206:SF1">
    <property type="entry name" value="4-AMINOBUTYRATE AMINOTRANSFERASE, MITOCHONDRIAL"/>
    <property type="match status" value="1"/>
</dbReference>
<dbReference type="InterPro" id="IPR004631">
    <property type="entry name" value="4NH2But_aminotransferase_euk"/>
</dbReference>
<comment type="caution">
    <text evidence="12">The sequence shown here is derived from an EMBL/GenBank/DDBJ whole genome shotgun (WGS) entry which is preliminary data.</text>
</comment>
<dbReference type="GO" id="GO:0034386">
    <property type="term" value="F:4-aminobutyrate:2-oxoglutarate transaminase activity"/>
    <property type="evidence" value="ECO:0007669"/>
    <property type="project" value="UniProtKB-EC"/>
</dbReference>
<dbReference type="GO" id="GO:0009450">
    <property type="term" value="P:gamma-aminobutyric acid catabolic process"/>
    <property type="evidence" value="ECO:0007669"/>
    <property type="project" value="TreeGrafter"/>
</dbReference>
<dbReference type="PANTHER" id="PTHR43206">
    <property type="entry name" value="AMINOTRANSFERASE"/>
    <property type="match status" value="1"/>
</dbReference>
<dbReference type="Gene3D" id="3.90.1150.10">
    <property type="entry name" value="Aspartate Aminotransferase, domain 1"/>
    <property type="match status" value="1"/>
</dbReference>
<name>A0A5B0LWR2_PUCGR</name>
<evidence type="ECO:0000256" key="4">
    <source>
        <dbReference type="ARBA" id="ARBA00018543"/>
    </source>
</evidence>
<keyword evidence="14" id="KW-1185">Reference proteome</keyword>
<evidence type="ECO:0000313" key="13">
    <source>
        <dbReference type="EMBL" id="KAA1081563.1"/>
    </source>
</evidence>
<dbReference type="InterPro" id="IPR015424">
    <property type="entry name" value="PyrdxlP-dep_Trfase"/>
</dbReference>
<evidence type="ECO:0000313" key="15">
    <source>
        <dbReference type="Proteomes" id="UP000325313"/>
    </source>
</evidence>
<evidence type="ECO:0000256" key="1">
    <source>
        <dbReference type="ARBA" id="ARBA00001933"/>
    </source>
</evidence>
<evidence type="ECO:0000256" key="8">
    <source>
        <dbReference type="ARBA" id="ARBA00030204"/>
    </source>
</evidence>
<evidence type="ECO:0000256" key="9">
    <source>
        <dbReference type="ARBA" id="ARBA00031787"/>
    </source>
</evidence>
<accession>A0A5B0LWR2</accession>
<evidence type="ECO:0000256" key="7">
    <source>
        <dbReference type="ARBA" id="ARBA00022898"/>
    </source>
</evidence>
<evidence type="ECO:0000313" key="14">
    <source>
        <dbReference type="Proteomes" id="UP000324748"/>
    </source>
</evidence>
<keyword evidence="6" id="KW-0808">Transferase</keyword>
<dbReference type="SUPFAM" id="SSF53383">
    <property type="entry name" value="PLP-dependent transferases"/>
    <property type="match status" value="1"/>
</dbReference>